<accession>A0A4Q2DAL5</accession>
<dbReference type="EMBL" id="SDEE01000412">
    <property type="protein sequence ID" value="RXW16680.1"/>
    <property type="molecule type" value="Genomic_DNA"/>
</dbReference>
<dbReference type="OrthoDB" id="10527838at2759"/>
<protein>
    <submittedName>
        <fullName evidence="2">Uncharacterized protein</fullName>
    </submittedName>
</protein>
<reference evidence="2 3" key="1">
    <citation type="submission" date="2019-01" db="EMBL/GenBank/DDBJ databases">
        <title>Draft genome sequence of Psathyrella aberdarensis IHI B618.</title>
        <authorList>
            <person name="Buettner E."/>
            <person name="Kellner H."/>
        </authorList>
    </citation>
    <scope>NUCLEOTIDE SEQUENCE [LARGE SCALE GENOMIC DNA]</scope>
    <source>
        <strain evidence="2 3">IHI B618</strain>
    </source>
</reference>
<organism evidence="2 3">
    <name type="scientific">Candolleomyces aberdarensis</name>
    <dbReference type="NCBI Taxonomy" id="2316362"/>
    <lineage>
        <taxon>Eukaryota</taxon>
        <taxon>Fungi</taxon>
        <taxon>Dikarya</taxon>
        <taxon>Basidiomycota</taxon>
        <taxon>Agaricomycotina</taxon>
        <taxon>Agaricomycetes</taxon>
        <taxon>Agaricomycetidae</taxon>
        <taxon>Agaricales</taxon>
        <taxon>Agaricineae</taxon>
        <taxon>Psathyrellaceae</taxon>
        <taxon>Candolleomyces</taxon>
    </lineage>
</organism>
<evidence type="ECO:0000313" key="2">
    <source>
        <dbReference type="EMBL" id="RXW16680.1"/>
    </source>
</evidence>
<sequence>MTLSFDHEFKNVPSHLKIAGCPPKPATAQDPLSAPSFWEASERVPTSAGLLKLNQQLNNAPPQVSASTFFPSATGCESIPEHGTGEYVLINPWAGVITRPCTFVVSLRTPARPCYPPQFTPAPFGGPLAQPWLQRNSESGSNPRLAHGSAQPPHRALYGHPCPLNSETSASEIVSDTPAGKFPMEQPVSQLPTMQELQEEGYPEEWKSDDGAPLVPIDLAHFDAFCLSLIDGSFFENEAAQAREEFRGHTLN</sequence>
<feature type="compositionally biased region" description="Polar residues" evidence="1">
    <location>
        <begin position="133"/>
        <end position="142"/>
    </location>
</feature>
<name>A0A4Q2DAL5_9AGAR</name>
<proteinExistence type="predicted"/>
<dbReference type="Proteomes" id="UP000290288">
    <property type="component" value="Unassembled WGS sequence"/>
</dbReference>
<feature type="region of interest" description="Disordered" evidence="1">
    <location>
        <begin position="126"/>
        <end position="162"/>
    </location>
</feature>
<evidence type="ECO:0000313" key="3">
    <source>
        <dbReference type="Proteomes" id="UP000290288"/>
    </source>
</evidence>
<comment type="caution">
    <text evidence="2">The sequence shown here is derived from an EMBL/GenBank/DDBJ whole genome shotgun (WGS) entry which is preliminary data.</text>
</comment>
<keyword evidence="3" id="KW-1185">Reference proteome</keyword>
<evidence type="ECO:0000256" key="1">
    <source>
        <dbReference type="SAM" id="MobiDB-lite"/>
    </source>
</evidence>
<dbReference type="AlphaFoldDB" id="A0A4Q2DAL5"/>
<gene>
    <name evidence="2" type="ORF">EST38_g9176</name>
</gene>